<protein>
    <submittedName>
        <fullName evidence="4">Cell division protein SepF</fullName>
    </submittedName>
</protein>
<dbReference type="PANTHER" id="PTHR35798">
    <property type="entry name" value="CELL DIVISION PROTEIN SEPF"/>
    <property type="match status" value="1"/>
</dbReference>
<dbReference type="GO" id="GO:0000917">
    <property type="term" value="P:division septum assembly"/>
    <property type="evidence" value="ECO:0007669"/>
    <property type="project" value="UniProtKB-KW"/>
</dbReference>
<reference evidence="4" key="1">
    <citation type="submission" date="2019-08" db="EMBL/GenBank/DDBJ databases">
        <authorList>
            <person name="Kucharzyk K."/>
            <person name="Murdoch R.W."/>
            <person name="Higgins S."/>
            <person name="Loffler F."/>
        </authorList>
    </citation>
    <scope>NUCLEOTIDE SEQUENCE</scope>
</reference>
<name>A0A644UHQ7_9ZZZZ</name>
<evidence type="ECO:0000256" key="2">
    <source>
        <dbReference type="ARBA" id="ARBA00023210"/>
    </source>
</evidence>
<evidence type="ECO:0000313" key="4">
    <source>
        <dbReference type="EMBL" id="MPL78409.1"/>
    </source>
</evidence>
<accession>A0A644UHQ7</accession>
<dbReference type="HAMAP" id="MF_01197">
    <property type="entry name" value="SepF"/>
    <property type="match status" value="1"/>
</dbReference>
<keyword evidence="2" id="KW-0717">Septation</keyword>
<dbReference type="AlphaFoldDB" id="A0A644UHQ7"/>
<evidence type="ECO:0000256" key="1">
    <source>
        <dbReference type="ARBA" id="ARBA00022618"/>
    </source>
</evidence>
<dbReference type="InterPro" id="IPR007561">
    <property type="entry name" value="Cell_div_SepF/SepF-rel"/>
</dbReference>
<dbReference type="InterPro" id="IPR038594">
    <property type="entry name" value="SepF-like_sf"/>
</dbReference>
<dbReference type="EMBL" id="VSSQ01000116">
    <property type="protein sequence ID" value="MPL78409.1"/>
    <property type="molecule type" value="Genomic_DNA"/>
</dbReference>
<keyword evidence="3" id="KW-0131">Cell cycle</keyword>
<dbReference type="PANTHER" id="PTHR35798:SF1">
    <property type="entry name" value="CELL DIVISION PROTEIN SEPF"/>
    <property type="match status" value="1"/>
</dbReference>
<dbReference type="Pfam" id="PF04472">
    <property type="entry name" value="SepF"/>
    <property type="match status" value="1"/>
</dbReference>
<proteinExistence type="inferred from homology"/>
<organism evidence="4">
    <name type="scientific">bioreactor metagenome</name>
    <dbReference type="NCBI Taxonomy" id="1076179"/>
    <lineage>
        <taxon>unclassified sequences</taxon>
        <taxon>metagenomes</taxon>
        <taxon>ecological metagenomes</taxon>
    </lineage>
</organism>
<sequence length="167" mass="18938">MKIIDKICEALGLYGDEEEVEVKQEPVKEEPMRPMFGTKSWEDRQTNRVRKERKSFFAAKNSDDDKLISMPLAKTQVKVVVIEPINFDDAQKVADYLRKNQPVVVNFEDTDSDVMKRIVDFVSGTIYALNGSMKKIGRNIMVCAPQNVDIDAGNTAYGDRSDSPWGK</sequence>
<dbReference type="InterPro" id="IPR023052">
    <property type="entry name" value="Cell_div_SepF"/>
</dbReference>
<gene>
    <name evidence="4" type="primary">sepF_3</name>
    <name evidence="4" type="ORF">SDC9_24273</name>
</gene>
<keyword evidence="1 4" id="KW-0132">Cell division</keyword>
<evidence type="ECO:0000256" key="3">
    <source>
        <dbReference type="ARBA" id="ARBA00023306"/>
    </source>
</evidence>
<comment type="caution">
    <text evidence="4">The sequence shown here is derived from an EMBL/GenBank/DDBJ whole genome shotgun (WGS) entry which is preliminary data.</text>
</comment>
<dbReference type="Gene3D" id="3.30.110.150">
    <property type="entry name" value="SepF-like protein"/>
    <property type="match status" value="1"/>
</dbReference>